<dbReference type="VEuPathDB" id="FungiDB:PC9H_009175"/>
<accession>A0A8H6ZUJ1</accession>
<dbReference type="EMBL" id="JACETU010000006">
    <property type="protein sequence ID" value="KAF7426806.1"/>
    <property type="molecule type" value="Genomic_DNA"/>
</dbReference>
<dbReference type="GeneID" id="59378993"/>
<sequence>MLIVSPLHINGLRQALAHTAQCWIRKADSTRAASATSITRDAEEVGHSGRGTFFQPSLLANLPNGRCVVKDILPAQGSTGKYGHVELRSLIAPSTSRSLRIARMAGTEGERGSEQES</sequence>
<proteinExistence type="predicted"/>
<keyword evidence="2" id="KW-1185">Reference proteome</keyword>
<evidence type="ECO:0000313" key="2">
    <source>
        <dbReference type="Proteomes" id="UP000623687"/>
    </source>
</evidence>
<dbReference type="RefSeq" id="XP_036630110.1">
    <property type="nucleotide sequence ID" value="XM_036778682.1"/>
</dbReference>
<organism evidence="1 2">
    <name type="scientific">Pleurotus ostreatus</name>
    <name type="common">Oyster mushroom</name>
    <name type="synonym">White-rot fungus</name>
    <dbReference type="NCBI Taxonomy" id="5322"/>
    <lineage>
        <taxon>Eukaryota</taxon>
        <taxon>Fungi</taxon>
        <taxon>Dikarya</taxon>
        <taxon>Basidiomycota</taxon>
        <taxon>Agaricomycotina</taxon>
        <taxon>Agaricomycetes</taxon>
        <taxon>Agaricomycetidae</taxon>
        <taxon>Agaricales</taxon>
        <taxon>Pleurotineae</taxon>
        <taxon>Pleurotaceae</taxon>
        <taxon>Pleurotus</taxon>
    </lineage>
</organism>
<dbReference type="AlphaFoldDB" id="A0A8H6ZUJ1"/>
<evidence type="ECO:0000313" key="1">
    <source>
        <dbReference type="EMBL" id="KAF7426806.1"/>
    </source>
</evidence>
<dbReference type="Proteomes" id="UP000623687">
    <property type="component" value="Unassembled WGS sequence"/>
</dbReference>
<reference evidence="1" key="1">
    <citation type="submission" date="2019-07" db="EMBL/GenBank/DDBJ databases">
        <authorList>
            <person name="Palmer J.M."/>
        </authorList>
    </citation>
    <scope>NUCLEOTIDE SEQUENCE</scope>
    <source>
        <strain evidence="1">PC9</strain>
    </source>
</reference>
<gene>
    <name evidence="1" type="ORF">PC9H_009175</name>
</gene>
<protein>
    <submittedName>
        <fullName evidence="1">Uncharacterized protein</fullName>
    </submittedName>
</protein>
<comment type="caution">
    <text evidence="1">The sequence shown here is derived from an EMBL/GenBank/DDBJ whole genome shotgun (WGS) entry which is preliminary data.</text>
</comment>
<name>A0A8H6ZUJ1_PLEOS</name>